<dbReference type="KEGG" id="pshq:F3W81_16995"/>
<dbReference type="Pfam" id="PF13458">
    <property type="entry name" value="Peripla_BP_6"/>
    <property type="match status" value="1"/>
</dbReference>
<dbReference type="EMBL" id="CP045201">
    <property type="protein sequence ID" value="QOL82372.1"/>
    <property type="molecule type" value="Genomic_DNA"/>
</dbReference>
<dbReference type="PANTHER" id="PTHR30483:SF6">
    <property type="entry name" value="PERIPLASMIC BINDING PROTEIN OF ABC TRANSPORTER FOR NATURAL AMINO ACIDS"/>
    <property type="match status" value="1"/>
</dbReference>
<comment type="similarity">
    <text evidence="1">Belongs to the leucine-binding protein family.</text>
</comment>
<keyword evidence="3" id="KW-0813">Transport</keyword>
<gene>
    <name evidence="6" type="ORF">F3W81_16995</name>
</gene>
<protein>
    <submittedName>
        <fullName evidence="6">ABC transporter substrate-binding protein</fullName>
    </submittedName>
</protein>
<dbReference type="Proteomes" id="UP000594118">
    <property type="component" value="Chromosome"/>
</dbReference>
<evidence type="ECO:0000256" key="4">
    <source>
        <dbReference type="SAM" id="SignalP"/>
    </source>
</evidence>
<dbReference type="InterPro" id="IPR028081">
    <property type="entry name" value="Leu-bd"/>
</dbReference>
<evidence type="ECO:0000259" key="5">
    <source>
        <dbReference type="Pfam" id="PF13458"/>
    </source>
</evidence>
<evidence type="ECO:0000256" key="1">
    <source>
        <dbReference type="ARBA" id="ARBA00010062"/>
    </source>
</evidence>
<organism evidence="6 7">
    <name type="scientific">Pseudooceanicola spongiae</name>
    <dbReference type="NCBI Taxonomy" id="2613965"/>
    <lineage>
        <taxon>Bacteria</taxon>
        <taxon>Pseudomonadati</taxon>
        <taxon>Pseudomonadota</taxon>
        <taxon>Alphaproteobacteria</taxon>
        <taxon>Rhodobacterales</taxon>
        <taxon>Paracoccaceae</taxon>
        <taxon>Pseudooceanicola</taxon>
    </lineage>
</organism>
<dbReference type="InterPro" id="IPR051010">
    <property type="entry name" value="BCAA_transport"/>
</dbReference>
<accession>A0A7L9WR65</accession>
<dbReference type="AlphaFoldDB" id="A0A7L9WR65"/>
<dbReference type="SUPFAM" id="SSF53822">
    <property type="entry name" value="Periplasmic binding protein-like I"/>
    <property type="match status" value="1"/>
</dbReference>
<dbReference type="PANTHER" id="PTHR30483">
    <property type="entry name" value="LEUCINE-SPECIFIC-BINDING PROTEIN"/>
    <property type="match status" value="1"/>
</dbReference>
<evidence type="ECO:0000256" key="2">
    <source>
        <dbReference type="ARBA" id="ARBA00022729"/>
    </source>
</evidence>
<keyword evidence="2 4" id="KW-0732">Signal</keyword>
<feature type="signal peptide" evidence="4">
    <location>
        <begin position="1"/>
        <end position="23"/>
    </location>
</feature>
<evidence type="ECO:0000313" key="7">
    <source>
        <dbReference type="Proteomes" id="UP000594118"/>
    </source>
</evidence>
<dbReference type="RefSeq" id="WP_193080475.1">
    <property type="nucleotide sequence ID" value="NZ_CP045201.1"/>
</dbReference>
<sequence length="424" mass="45297">MSILRTCLASLTTIFVSMHSVFAQEAPVTPPDTAIELYVDADFTLNAPSAAAIELGIRSALHLSGDRIAGQPVRLIRRDHAGNVRRSHQTLQEAAENPNVLAVFGGLHSPPYLQHGSDVNASGLPLLLPWSAAGALTRLSSGDSNFIFRLSVDDTKATKFLITEAVDEGGCKAPALLLLDTGWGHFAHDKMMAELDAKGIRPAHIGFITVGLGRVSAKAIANEVVRSKADCAIMLANAGEGSLITEALAQTATGKLDLYSHWGIASDDFSKSTSVAAREKLHLRVLQTCNVASHVSASDRLEEALAAARAVDPSRDLTDLSELPANVGFVHAFDLTRILIAAADQASFDDRWQEGIKSRRVALKEALEGLHAPVDGVMDLYAPPFAPSSAQEPDAHEALGTRHLCFAQFTPDGRLPWSIRTDAQ</sequence>
<evidence type="ECO:0000256" key="3">
    <source>
        <dbReference type="ARBA" id="ARBA00022970"/>
    </source>
</evidence>
<dbReference type="InterPro" id="IPR028082">
    <property type="entry name" value="Peripla_BP_I"/>
</dbReference>
<dbReference type="Gene3D" id="3.40.50.2300">
    <property type="match status" value="2"/>
</dbReference>
<name>A0A7L9WR65_9RHOB</name>
<proteinExistence type="inferred from homology"/>
<feature type="domain" description="Leucine-binding protein" evidence="5">
    <location>
        <begin position="49"/>
        <end position="242"/>
    </location>
</feature>
<keyword evidence="3" id="KW-0029">Amino-acid transport</keyword>
<feature type="chain" id="PRO_5032329650" evidence="4">
    <location>
        <begin position="24"/>
        <end position="424"/>
    </location>
</feature>
<dbReference type="GO" id="GO:0006865">
    <property type="term" value="P:amino acid transport"/>
    <property type="evidence" value="ECO:0007669"/>
    <property type="project" value="UniProtKB-KW"/>
</dbReference>
<keyword evidence="7" id="KW-1185">Reference proteome</keyword>
<reference evidence="6 7" key="1">
    <citation type="submission" date="2019-10" db="EMBL/GenBank/DDBJ databases">
        <title>Pseudopuniceibacterium sp. HQ09 islated from Antarctica.</title>
        <authorList>
            <person name="Liao L."/>
            <person name="Su S."/>
            <person name="Chen B."/>
            <person name="Yu Y."/>
        </authorList>
    </citation>
    <scope>NUCLEOTIDE SEQUENCE [LARGE SCALE GENOMIC DNA]</scope>
    <source>
        <strain evidence="6 7">HQ09</strain>
    </source>
</reference>
<evidence type="ECO:0000313" key="6">
    <source>
        <dbReference type="EMBL" id="QOL82372.1"/>
    </source>
</evidence>